<dbReference type="Gene3D" id="3.30.40.10">
    <property type="entry name" value="Zinc/RING finger domain, C3HC4 (zinc finger)"/>
    <property type="match status" value="1"/>
</dbReference>
<dbReference type="PROSITE" id="PS51698">
    <property type="entry name" value="U_BOX"/>
    <property type="match status" value="1"/>
</dbReference>
<sequence length="773" mass="87577">MASFQEKVHVVVGKDVQQGSGLIRWAISKWSDQPVTIVILQVLIKSKDLINTPIGVLPISSVNEEMLWALRANEQEAAEKDLKKYMALCSQVKVDVMRIERFDEPLDEIIIGLISDLGMMELVMNITRLYDLNRKNKYDFSVAYSVHKRKPEQCELFVVCGEKLIFFNHEKGCVENEDGVVLGDLRKMSKEKRGLKGLLSKKFTEDVECNNHSGCSTQVSPSSKSSTDPYDEVENYVSYLQTLYNNEGDDQEREENNTVSLTCQHREGTTENEMFKGWLSHIKYTNLQETINPLSKQFLETKIEETEKMLEEKRREAKAQAERRSKAEWAISICNQKVEDLEAQISKEKAQQNRLEEELEVVRQRVSETTGDIHHIEGELKAVKELEAELRTRLEEFDLENSWFETQLAKAMREKSEMERRAEALRRKRDAIRHQIEQCKLRELSKLWHKPYRDFTTDEIRDATGGFSGDFQIGAGERSTVYRAKICHIDVAVKFSVEFSTATAEKFRAEVDLLSWIRHPNILHVIGACEEQRCVVFEFAPGGSVRDALPILRWHERIRIASEVASALSFLHASGSAHGRLCATRVLLDRHLSVKLIGLLPCSSSPPPLAADVAALGELVLQLLAGRESASAEEDSMGLADPAAGDWPADLAAEFADVGVRCAAGAGEGRERTAEIARELEDLKKRAEDEMRRREREGEEAMLLEPSSACFCPILQEIMENPHVAADGFSYEHDAIKGWLESGHETSPMTNLKLKHTNLTPNYALRSLISSWK</sequence>
<dbReference type="EC" id="2.3.2.27" evidence="3"/>
<keyword evidence="5" id="KW-0833">Ubl conjugation pathway</keyword>
<dbReference type="Pfam" id="PF07714">
    <property type="entry name" value="PK_Tyr_Ser-Thr"/>
    <property type="match status" value="1"/>
</dbReference>
<evidence type="ECO:0000313" key="10">
    <source>
        <dbReference type="Proteomes" id="UP000734854"/>
    </source>
</evidence>
<dbReference type="GO" id="GO:0016567">
    <property type="term" value="P:protein ubiquitination"/>
    <property type="evidence" value="ECO:0007669"/>
    <property type="project" value="UniProtKB-UniPathway"/>
</dbReference>
<evidence type="ECO:0000256" key="2">
    <source>
        <dbReference type="ARBA" id="ARBA00004906"/>
    </source>
</evidence>
<comment type="pathway">
    <text evidence="2">Protein modification; protein ubiquitination.</text>
</comment>
<feature type="coiled-coil region" evidence="6">
    <location>
        <begin position="670"/>
        <end position="700"/>
    </location>
</feature>
<dbReference type="Gene3D" id="1.10.510.10">
    <property type="entry name" value="Transferase(Phosphotransferase) domain 1"/>
    <property type="match status" value="1"/>
</dbReference>
<dbReference type="SUPFAM" id="SSF57850">
    <property type="entry name" value="RING/U-box"/>
    <property type="match status" value="1"/>
</dbReference>
<reference evidence="9 10" key="1">
    <citation type="submission" date="2020-08" db="EMBL/GenBank/DDBJ databases">
        <title>Plant Genome Project.</title>
        <authorList>
            <person name="Zhang R.-G."/>
        </authorList>
    </citation>
    <scope>NUCLEOTIDE SEQUENCE [LARGE SCALE GENOMIC DNA]</scope>
    <source>
        <tissue evidence="9">Rhizome</tissue>
    </source>
</reference>
<organism evidence="9 10">
    <name type="scientific">Zingiber officinale</name>
    <name type="common">Ginger</name>
    <name type="synonym">Amomum zingiber</name>
    <dbReference type="NCBI Taxonomy" id="94328"/>
    <lineage>
        <taxon>Eukaryota</taxon>
        <taxon>Viridiplantae</taxon>
        <taxon>Streptophyta</taxon>
        <taxon>Embryophyta</taxon>
        <taxon>Tracheophyta</taxon>
        <taxon>Spermatophyta</taxon>
        <taxon>Magnoliopsida</taxon>
        <taxon>Liliopsida</taxon>
        <taxon>Zingiberales</taxon>
        <taxon>Zingiberaceae</taxon>
        <taxon>Zingiber</taxon>
    </lineage>
</organism>
<dbReference type="Gene3D" id="3.30.200.20">
    <property type="entry name" value="Phosphorylase Kinase, domain 1"/>
    <property type="match status" value="1"/>
</dbReference>
<dbReference type="PANTHER" id="PTHR45647:SF56">
    <property type="entry name" value="U-BOX DOMAIN-CONTAINING PROTEIN 50-RELATED"/>
    <property type="match status" value="1"/>
</dbReference>
<keyword evidence="6" id="KW-0175">Coiled coil</keyword>
<dbReference type="GO" id="GO:0004672">
    <property type="term" value="F:protein kinase activity"/>
    <property type="evidence" value="ECO:0007669"/>
    <property type="project" value="InterPro"/>
</dbReference>
<dbReference type="SUPFAM" id="SSF56112">
    <property type="entry name" value="Protein kinase-like (PK-like)"/>
    <property type="match status" value="1"/>
</dbReference>
<feature type="domain" description="U-box" evidence="8">
    <location>
        <begin position="705"/>
        <end position="773"/>
    </location>
</feature>
<dbReference type="Gene3D" id="1.10.287.1490">
    <property type="match status" value="1"/>
</dbReference>
<dbReference type="InterPro" id="IPR001245">
    <property type="entry name" value="Ser-Thr/Tyr_kinase_cat_dom"/>
</dbReference>
<dbReference type="InterPro" id="IPR013083">
    <property type="entry name" value="Znf_RING/FYVE/PHD"/>
</dbReference>
<feature type="coiled-coil region" evidence="6">
    <location>
        <begin position="296"/>
        <end position="442"/>
    </location>
</feature>
<feature type="domain" description="Protein kinase" evidence="7">
    <location>
        <begin position="467"/>
        <end position="759"/>
    </location>
</feature>
<dbReference type="Pfam" id="PF04564">
    <property type="entry name" value="U-box"/>
    <property type="match status" value="1"/>
</dbReference>
<dbReference type="SMART" id="SM00504">
    <property type="entry name" value="Ubox"/>
    <property type="match status" value="1"/>
</dbReference>
<accession>A0A8J5KPT6</accession>
<dbReference type="GO" id="GO:0005524">
    <property type="term" value="F:ATP binding"/>
    <property type="evidence" value="ECO:0007669"/>
    <property type="project" value="InterPro"/>
</dbReference>
<evidence type="ECO:0000259" key="8">
    <source>
        <dbReference type="PROSITE" id="PS51698"/>
    </source>
</evidence>
<dbReference type="CDD" id="cd16655">
    <property type="entry name" value="RING-Ubox_WDSUB1-like"/>
    <property type="match status" value="1"/>
</dbReference>
<dbReference type="EMBL" id="JACMSC010000015">
    <property type="protein sequence ID" value="KAG6486649.1"/>
    <property type="molecule type" value="Genomic_DNA"/>
</dbReference>
<keyword evidence="4" id="KW-0808">Transferase</keyword>
<dbReference type="InterPro" id="IPR000719">
    <property type="entry name" value="Prot_kinase_dom"/>
</dbReference>
<dbReference type="PROSITE" id="PS50011">
    <property type="entry name" value="PROTEIN_KINASE_DOM"/>
    <property type="match status" value="1"/>
</dbReference>
<proteinExistence type="predicted"/>
<gene>
    <name evidence="9" type="ORF">ZIOFF_055228</name>
</gene>
<evidence type="ECO:0000256" key="5">
    <source>
        <dbReference type="ARBA" id="ARBA00022786"/>
    </source>
</evidence>
<evidence type="ECO:0000256" key="6">
    <source>
        <dbReference type="SAM" id="Coils"/>
    </source>
</evidence>
<keyword evidence="10" id="KW-1185">Reference proteome</keyword>
<dbReference type="UniPathway" id="UPA00143"/>
<dbReference type="PANTHER" id="PTHR45647">
    <property type="entry name" value="OS02G0152300 PROTEIN"/>
    <property type="match status" value="1"/>
</dbReference>
<dbReference type="Proteomes" id="UP000734854">
    <property type="component" value="Unassembled WGS sequence"/>
</dbReference>
<evidence type="ECO:0000259" key="7">
    <source>
        <dbReference type="PROSITE" id="PS50011"/>
    </source>
</evidence>
<comment type="caution">
    <text evidence="9">The sequence shown here is derived from an EMBL/GenBank/DDBJ whole genome shotgun (WGS) entry which is preliminary data.</text>
</comment>
<dbReference type="InterPro" id="IPR003613">
    <property type="entry name" value="Ubox_domain"/>
</dbReference>
<evidence type="ECO:0000313" key="9">
    <source>
        <dbReference type="EMBL" id="KAG6486649.1"/>
    </source>
</evidence>
<dbReference type="GO" id="GO:0061630">
    <property type="term" value="F:ubiquitin protein ligase activity"/>
    <property type="evidence" value="ECO:0007669"/>
    <property type="project" value="UniProtKB-EC"/>
</dbReference>
<name>A0A8J5KPT6_ZINOF</name>
<dbReference type="AlphaFoldDB" id="A0A8J5KPT6"/>
<dbReference type="InterPro" id="IPR011009">
    <property type="entry name" value="Kinase-like_dom_sf"/>
</dbReference>
<protein>
    <recommendedName>
        <fullName evidence="3">RING-type E3 ubiquitin transferase</fullName>
        <ecNumber evidence="3">2.3.2.27</ecNumber>
    </recommendedName>
</protein>
<comment type="catalytic activity">
    <reaction evidence="1">
        <text>S-ubiquitinyl-[E2 ubiquitin-conjugating enzyme]-L-cysteine + [acceptor protein]-L-lysine = [E2 ubiquitin-conjugating enzyme]-L-cysteine + N(6)-ubiquitinyl-[acceptor protein]-L-lysine.</text>
        <dbReference type="EC" id="2.3.2.27"/>
    </reaction>
</comment>
<evidence type="ECO:0000256" key="4">
    <source>
        <dbReference type="ARBA" id="ARBA00022679"/>
    </source>
</evidence>
<evidence type="ECO:0000256" key="3">
    <source>
        <dbReference type="ARBA" id="ARBA00012483"/>
    </source>
</evidence>
<evidence type="ECO:0000256" key="1">
    <source>
        <dbReference type="ARBA" id="ARBA00000900"/>
    </source>
</evidence>
<dbReference type="InterPro" id="IPR051348">
    <property type="entry name" value="U-box_ubiquitin_ligases"/>
</dbReference>